<sequence>MTACTRRHFLGLLAAGLAAPVWRSSGAVGAERVLAVGPGALRLLTYLGAAERLVGLEDIERRPLSTSSYRYALPPGLTDLPSIGPGGPGRLPDLEQLVALRPDLVVTVTLDDQQIQALRERAGLRVLPLSYGGPGLLRIDDLLTSLHTLAAALGLEARAEQLAGFLTANLAELRERLANESPATAYVGGVSLQGAHGLTSTQSGHPPLVWAGADNLADRAGPAGHLFIDREQILLWDPPVLFIDGGGLAGILAEYARESGFYQGLRAVREGRVYLTLPFNAYNTNVENALANAWMMARVLHPAALADLDVQARASAILRTFLGADILPDLARQGLGLGRLDLETGQWTPVS</sequence>
<protein>
    <submittedName>
        <fullName evidence="2">ABC transporter substrate-binding protein</fullName>
    </submittedName>
</protein>
<dbReference type="PROSITE" id="PS50983">
    <property type="entry name" value="FE_B12_PBP"/>
    <property type="match status" value="1"/>
</dbReference>
<name>A0A6I6E3B6_THETI</name>
<reference evidence="2 3" key="1">
    <citation type="submission" date="2019-12" db="EMBL/GenBank/DDBJ databases">
        <title>The complete genome of the thermophilic, anoxygenic phototrophic gammaproteobacterium Thermochromatium tepidum.</title>
        <authorList>
            <person name="Sattley W.M."/>
            <person name="Swingley W.D."/>
            <person name="Burchell B.M."/>
            <person name="Gurbani S.A."/>
            <person name="Kujawa C.M."/>
            <person name="Nuccio D.A."/>
            <person name="Schladweiler J."/>
            <person name="Shaffer K.N."/>
            <person name="Stokes L.M."/>
            <person name="Touchman J.W."/>
            <person name="Blankenship R.E."/>
            <person name="Madigan M.T."/>
        </authorList>
    </citation>
    <scope>NUCLEOTIDE SEQUENCE [LARGE SCALE GENOMIC DNA]</scope>
    <source>
        <strain evidence="2 3">ATCC 43061</strain>
    </source>
</reference>
<feature type="domain" description="Fe/B12 periplasmic-binding" evidence="1">
    <location>
        <begin position="32"/>
        <end position="304"/>
    </location>
</feature>
<dbReference type="AlphaFoldDB" id="A0A6I6E3B6"/>
<dbReference type="InterPro" id="IPR006311">
    <property type="entry name" value="TAT_signal"/>
</dbReference>
<dbReference type="Proteomes" id="UP000426424">
    <property type="component" value="Chromosome"/>
</dbReference>
<gene>
    <name evidence="2" type="ORF">E6P07_04050</name>
</gene>
<dbReference type="Gene3D" id="3.40.50.1980">
    <property type="entry name" value="Nitrogenase molybdenum iron protein domain"/>
    <property type="match status" value="2"/>
</dbReference>
<dbReference type="KEGG" id="ttp:E6P07_04050"/>
<dbReference type="RefSeq" id="WP_153974431.1">
    <property type="nucleotide sequence ID" value="NZ_CP039268.1"/>
</dbReference>
<dbReference type="OrthoDB" id="9775594at2"/>
<keyword evidence="3" id="KW-1185">Reference proteome</keyword>
<proteinExistence type="predicted"/>
<organism evidence="2 3">
    <name type="scientific">Thermochromatium tepidum ATCC 43061</name>
    <dbReference type="NCBI Taxonomy" id="316276"/>
    <lineage>
        <taxon>Bacteria</taxon>
        <taxon>Pseudomonadati</taxon>
        <taxon>Pseudomonadota</taxon>
        <taxon>Gammaproteobacteria</taxon>
        <taxon>Chromatiales</taxon>
        <taxon>Chromatiaceae</taxon>
        <taxon>Thermochromatium</taxon>
    </lineage>
</organism>
<dbReference type="PANTHER" id="PTHR30535:SF34">
    <property type="entry name" value="MOLYBDATE-BINDING PROTEIN MOLA"/>
    <property type="match status" value="1"/>
</dbReference>
<evidence type="ECO:0000259" key="1">
    <source>
        <dbReference type="PROSITE" id="PS50983"/>
    </source>
</evidence>
<dbReference type="InterPro" id="IPR050902">
    <property type="entry name" value="ABC_Transporter_SBP"/>
</dbReference>
<dbReference type="SUPFAM" id="SSF53807">
    <property type="entry name" value="Helical backbone' metal receptor"/>
    <property type="match status" value="1"/>
</dbReference>
<dbReference type="Pfam" id="PF01497">
    <property type="entry name" value="Peripla_BP_2"/>
    <property type="match status" value="1"/>
</dbReference>
<accession>A0A6I6E3B6</accession>
<evidence type="ECO:0000313" key="3">
    <source>
        <dbReference type="Proteomes" id="UP000426424"/>
    </source>
</evidence>
<dbReference type="EMBL" id="CP039268">
    <property type="protein sequence ID" value="QGU32232.1"/>
    <property type="molecule type" value="Genomic_DNA"/>
</dbReference>
<dbReference type="InterPro" id="IPR002491">
    <property type="entry name" value="ABC_transptr_periplasmic_BD"/>
</dbReference>
<dbReference type="PANTHER" id="PTHR30535">
    <property type="entry name" value="VITAMIN B12-BINDING PROTEIN"/>
    <property type="match status" value="1"/>
</dbReference>
<dbReference type="PROSITE" id="PS51318">
    <property type="entry name" value="TAT"/>
    <property type="match status" value="1"/>
</dbReference>
<evidence type="ECO:0000313" key="2">
    <source>
        <dbReference type="EMBL" id="QGU32232.1"/>
    </source>
</evidence>
<dbReference type="CDD" id="cd01147">
    <property type="entry name" value="HemV-2"/>
    <property type="match status" value="1"/>
</dbReference>